<gene>
    <name evidence="2" type="ORF">KDY119_00337</name>
</gene>
<evidence type="ECO:0000313" key="3">
    <source>
        <dbReference type="Proteomes" id="UP000326702"/>
    </source>
</evidence>
<dbReference type="KEGG" id="lxl:KDY119_00337"/>
<evidence type="ECO:0000259" key="1">
    <source>
        <dbReference type="Pfam" id="PF00582"/>
    </source>
</evidence>
<dbReference type="Gene3D" id="3.40.50.12370">
    <property type="match status" value="1"/>
</dbReference>
<dbReference type="Proteomes" id="UP000326702">
    <property type="component" value="Chromosome"/>
</dbReference>
<accession>A0A5P9Q620</accession>
<dbReference type="InterPro" id="IPR006016">
    <property type="entry name" value="UspA"/>
</dbReference>
<protein>
    <recommendedName>
        <fullName evidence="1">UspA domain-containing protein</fullName>
    </recommendedName>
</protein>
<sequence length="146" mass="15495">MRVLVWLTEGTWEAAVDAARELAEGRDAEVVLLHVDDAATADAWHAGPAGLLGRGGHAVTGTPLHDAAAHLLEDAQVRLGLPSSTDERSPRGHERVETVVVDACRDADVLVVSRDGDRPGPHSLAPPTRFVVDHAPCDVVLVWARG</sequence>
<dbReference type="Pfam" id="PF00582">
    <property type="entry name" value="Usp"/>
    <property type="match status" value="1"/>
</dbReference>
<reference evidence="2 3" key="1">
    <citation type="submission" date="2019-10" db="EMBL/GenBank/DDBJ databases">
        <title>Genome sequence of Luteimicrobium xylanilyticum HY-24.</title>
        <authorList>
            <person name="Kim D.Y."/>
            <person name="Park H.-Y."/>
        </authorList>
    </citation>
    <scope>NUCLEOTIDE SEQUENCE [LARGE SCALE GENOMIC DNA]</scope>
    <source>
        <strain evidence="2 3">HY-24</strain>
    </source>
</reference>
<dbReference type="SUPFAM" id="SSF52402">
    <property type="entry name" value="Adenine nucleotide alpha hydrolases-like"/>
    <property type="match status" value="1"/>
</dbReference>
<organism evidence="2 3">
    <name type="scientific">Luteimicrobium xylanilyticum</name>
    <dbReference type="NCBI Taxonomy" id="1133546"/>
    <lineage>
        <taxon>Bacteria</taxon>
        <taxon>Bacillati</taxon>
        <taxon>Actinomycetota</taxon>
        <taxon>Actinomycetes</taxon>
        <taxon>Micrococcales</taxon>
        <taxon>Luteimicrobium</taxon>
    </lineage>
</organism>
<evidence type="ECO:0000313" key="2">
    <source>
        <dbReference type="EMBL" id="QFU96847.1"/>
    </source>
</evidence>
<dbReference type="RefSeq" id="WP_153021843.1">
    <property type="nucleotide sequence ID" value="NZ_BAABIH010000013.1"/>
</dbReference>
<feature type="domain" description="UspA" evidence="1">
    <location>
        <begin position="13"/>
        <end position="142"/>
    </location>
</feature>
<dbReference type="EMBL" id="CP045529">
    <property type="protein sequence ID" value="QFU96847.1"/>
    <property type="molecule type" value="Genomic_DNA"/>
</dbReference>
<dbReference type="OrthoDB" id="3734319at2"/>
<proteinExistence type="predicted"/>
<keyword evidence="3" id="KW-1185">Reference proteome</keyword>
<dbReference type="AlphaFoldDB" id="A0A5P9Q620"/>
<name>A0A5P9Q620_9MICO</name>